<evidence type="ECO:0000256" key="2">
    <source>
        <dbReference type="ARBA" id="ARBA00022617"/>
    </source>
</evidence>
<protein>
    <submittedName>
        <fullName evidence="5">Hemoglobin</fullName>
    </submittedName>
</protein>
<evidence type="ECO:0000313" key="6">
    <source>
        <dbReference type="Proteomes" id="UP000199144"/>
    </source>
</evidence>
<proteinExistence type="predicted"/>
<dbReference type="GO" id="GO:0019825">
    <property type="term" value="F:oxygen binding"/>
    <property type="evidence" value="ECO:0007669"/>
    <property type="project" value="InterPro"/>
</dbReference>
<dbReference type="RefSeq" id="WP_093090775.1">
    <property type="nucleotide sequence ID" value="NZ_FOTQ01000001.1"/>
</dbReference>
<dbReference type="Gene3D" id="1.10.490.10">
    <property type="entry name" value="Globins"/>
    <property type="match status" value="1"/>
</dbReference>
<dbReference type="OrthoDB" id="25954at2"/>
<dbReference type="InterPro" id="IPR001486">
    <property type="entry name" value="Hemoglobin_trunc"/>
</dbReference>
<dbReference type="InterPro" id="IPR009050">
    <property type="entry name" value="Globin-like_sf"/>
</dbReference>
<dbReference type="AlphaFoldDB" id="A0A1I4IJE8"/>
<keyword evidence="1" id="KW-0813">Transport</keyword>
<sequence>MTSTPTAEATLSAEQIDHVTALFYDRIRGDDTLGPVFAATVTDDAWPAHVARVASFWRSTLLGENSYQGNPLKAHNQASTMQLAHFEPWLAMLDTVLSEELSPDQARAWSMVAHRLGKRLSMGMQGKVPPHLQE</sequence>
<keyword evidence="6" id="KW-1185">Reference proteome</keyword>
<dbReference type="EMBL" id="FOTQ01000001">
    <property type="protein sequence ID" value="SFL54492.1"/>
    <property type="molecule type" value="Genomic_DNA"/>
</dbReference>
<accession>A0A1I4IJE8</accession>
<dbReference type="SUPFAM" id="SSF46458">
    <property type="entry name" value="Globin-like"/>
    <property type="match status" value="1"/>
</dbReference>
<evidence type="ECO:0000313" key="5">
    <source>
        <dbReference type="EMBL" id="SFL54492.1"/>
    </source>
</evidence>
<evidence type="ECO:0000256" key="3">
    <source>
        <dbReference type="ARBA" id="ARBA00022723"/>
    </source>
</evidence>
<organism evidence="5 6">
    <name type="scientific">Shimia aestuarii</name>
    <dbReference type="NCBI Taxonomy" id="254406"/>
    <lineage>
        <taxon>Bacteria</taxon>
        <taxon>Pseudomonadati</taxon>
        <taxon>Pseudomonadota</taxon>
        <taxon>Alphaproteobacteria</taxon>
        <taxon>Rhodobacterales</taxon>
        <taxon>Roseobacteraceae</taxon>
    </lineage>
</organism>
<dbReference type="InterPro" id="IPR012292">
    <property type="entry name" value="Globin/Proto"/>
</dbReference>
<dbReference type="GO" id="GO:0020037">
    <property type="term" value="F:heme binding"/>
    <property type="evidence" value="ECO:0007669"/>
    <property type="project" value="InterPro"/>
</dbReference>
<evidence type="ECO:0000256" key="1">
    <source>
        <dbReference type="ARBA" id="ARBA00022448"/>
    </source>
</evidence>
<dbReference type="Proteomes" id="UP000199144">
    <property type="component" value="Unassembled WGS sequence"/>
</dbReference>
<name>A0A1I4IJE8_9RHOB</name>
<keyword evidence="3" id="KW-0479">Metal-binding</keyword>
<dbReference type="STRING" id="254406.SAMN04488042_101633"/>
<keyword evidence="2" id="KW-0349">Heme</keyword>
<keyword evidence="4" id="KW-0408">Iron</keyword>
<dbReference type="CDD" id="cd08916">
    <property type="entry name" value="TrHb3_P"/>
    <property type="match status" value="1"/>
</dbReference>
<dbReference type="GO" id="GO:0046872">
    <property type="term" value="F:metal ion binding"/>
    <property type="evidence" value="ECO:0007669"/>
    <property type="project" value="UniProtKB-KW"/>
</dbReference>
<gene>
    <name evidence="5" type="ORF">SAMN04488042_101633</name>
</gene>
<evidence type="ECO:0000256" key="4">
    <source>
        <dbReference type="ARBA" id="ARBA00023004"/>
    </source>
</evidence>
<dbReference type="Pfam" id="PF01152">
    <property type="entry name" value="Bac_globin"/>
    <property type="match status" value="1"/>
</dbReference>
<reference evidence="5 6" key="1">
    <citation type="submission" date="2016-10" db="EMBL/GenBank/DDBJ databases">
        <authorList>
            <person name="de Groot N.N."/>
        </authorList>
    </citation>
    <scope>NUCLEOTIDE SEQUENCE [LARGE SCALE GENOMIC DNA]</scope>
    <source>
        <strain evidence="5 6">DSM 15283</strain>
    </source>
</reference>